<dbReference type="EMBL" id="CP042301">
    <property type="protein sequence ID" value="QDZ00470.1"/>
    <property type="molecule type" value="Genomic_DNA"/>
</dbReference>
<dbReference type="RefSeq" id="WP_146299118.1">
    <property type="nucleotide sequence ID" value="NZ_CP042301.2"/>
</dbReference>
<dbReference type="Proteomes" id="UP000321389">
    <property type="component" value="Chromosome"/>
</dbReference>
<evidence type="ECO:0000256" key="2">
    <source>
        <dbReference type="SAM" id="SignalP"/>
    </source>
</evidence>
<feature type="region of interest" description="Disordered" evidence="1">
    <location>
        <begin position="142"/>
        <end position="210"/>
    </location>
</feature>
<dbReference type="AlphaFoldDB" id="A0A5B8KYB6"/>
<evidence type="ECO:0000256" key="1">
    <source>
        <dbReference type="SAM" id="MobiDB-lite"/>
    </source>
</evidence>
<proteinExistence type="predicted"/>
<gene>
    <name evidence="3" type="ORF">FQ775_08800</name>
</gene>
<accession>A0A5B8KYB6</accession>
<feature type="compositionally biased region" description="Pro residues" evidence="1">
    <location>
        <begin position="191"/>
        <end position="210"/>
    </location>
</feature>
<keyword evidence="2" id="KW-0732">Signal</keyword>
<evidence type="ECO:0000313" key="4">
    <source>
        <dbReference type="Proteomes" id="UP000321389"/>
    </source>
</evidence>
<feature type="signal peptide" evidence="2">
    <location>
        <begin position="1"/>
        <end position="21"/>
    </location>
</feature>
<organism evidence="3 4">
    <name type="scientific">Nitratireductor mangrovi</name>
    <dbReference type="NCBI Taxonomy" id="2599600"/>
    <lineage>
        <taxon>Bacteria</taxon>
        <taxon>Pseudomonadati</taxon>
        <taxon>Pseudomonadota</taxon>
        <taxon>Alphaproteobacteria</taxon>
        <taxon>Hyphomicrobiales</taxon>
        <taxon>Phyllobacteriaceae</taxon>
        <taxon>Nitratireductor</taxon>
    </lineage>
</organism>
<feature type="chain" id="PRO_5022822127" evidence="2">
    <location>
        <begin position="22"/>
        <end position="210"/>
    </location>
</feature>
<keyword evidence="4" id="KW-1185">Reference proteome</keyword>
<reference evidence="3" key="1">
    <citation type="submission" date="2020-04" db="EMBL/GenBank/DDBJ databases">
        <title>Nitratireductor sp. nov. isolated from mangrove soil.</title>
        <authorList>
            <person name="Ye Y."/>
        </authorList>
    </citation>
    <scope>NUCLEOTIDE SEQUENCE</scope>
    <source>
        <strain evidence="3">SY7</strain>
    </source>
</reference>
<evidence type="ECO:0000313" key="3">
    <source>
        <dbReference type="EMBL" id="QDZ00470.1"/>
    </source>
</evidence>
<dbReference type="KEGG" id="niy:FQ775_08800"/>
<sequence length="210" mass="21349">MKLLGAAAIATGLLLVHDAEASSFVVLDAPRSDVSRSILVLGEPALGDPPVVHAAPDETIKTAALATGSPAHAATALFGEDVSETAERPAAPLSRSMILLGKPAPKNGPAEKRTAALDGRASLPMVIRGGLVGEAFPVASRATQPRATQLPIPEEIAPEAPPTPETPVVTERRTASSKGPPPPGGNREPPEPPALPAAPPPPPPPTRTLE</sequence>
<dbReference type="OrthoDB" id="8101395at2"/>
<name>A0A5B8KYB6_9HYPH</name>
<protein>
    <submittedName>
        <fullName evidence="3">Uncharacterized protein</fullName>
    </submittedName>
</protein>